<dbReference type="Pfam" id="PF20454">
    <property type="entry name" value="GpA_nuclease"/>
    <property type="match status" value="1"/>
</dbReference>
<evidence type="ECO:0000313" key="3">
    <source>
        <dbReference type="Proteomes" id="UP001244564"/>
    </source>
</evidence>
<organism evidence="2 3">
    <name type="scientific">Lysinibacillus capsici</name>
    <dbReference type="NCBI Taxonomy" id="2115968"/>
    <lineage>
        <taxon>Bacteria</taxon>
        <taxon>Bacillati</taxon>
        <taxon>Bacillota</taxon>
        <taxon>Bacilli</taxon>
        <taxon>Bacillales</taxon>
        <taxon>Bacillaceae</taxon>
        <taxon>Lysinibacillus</taxon>
    </lineage>
</organism>
<dbReference type="EMBL" id="CP122283">
    <property type="protein sequence ID" value="WGF38995.1"/>
    <property type="molecule type" value="Genomic_DNA"/>
</dbReference>
<feature type="domain" description="Terminase large subunit GpA endonuclease" evidence="1">
    <location>
        <begin position="5"/>
        <end position="43"/>
    </location>
</feature>
<name>A0ABY8KHM3_9BACI</name>
<protein>
    <submittedName>
        <fullName evidence="2">Phage terminase large subunit family protein</fullName>
    </submittedName>
</protein>
<reference evidence="2 3" key="1">
    <citation type="submission" date="2023-04" db="EMBL/GenBank/DDBJ databases">
        <title>Genomic of Lysinibacillus capsici TSBLM.</title>
        <authorList>
            <person name="Hu X.S."/>
            <person name="Yu C.H."/>
        </authorList>
    </citation>
    <scope>NUCLEOTIDE SEQUENCE [LARGE SCALE GENOMIC DNA]</scope>
    <source>
        <strain evidence="2 3">TSBLM</strain>
    </source>
</reference>
<evidence type="ECO:0000313" key="2">
    <source>
        <dbReference type="EMBL" id="WGF38995.1"/>
    </source>
</evidence>
<proteinExistence type="predicted"/>
<keyword evidence="3" id="KW-1185">Reference proteome</keyword>
<accession>A0ABY8KHM3</accession>
<dbReference type="RefSeq" id="WP_066037857.1">
    <property type="nucleotide sequence ID" value="NZ_CP122283.1"/>
</dbReference>
<dbReference type="InterPro" id="IPR046454">
    <property type="entry name" value="GpA_endonuclease"/>
</dbReference>
<gene>
    <name evidence="2" type="ORF">QBO96_01675</name>
</gene>
<evidence type="ECO:0000259" key="1">
    <source>
        <dbReference type="Pfam" id="PF20454"/>
    </source>
</evidence>
<dbReference type="Proteomes" id="UP001244564">
    <property type="component" value="Chromosome"/>
</dbReference>
<sequence>MIKDHYKLISRHIGYECEVPKDVLVLTAVVDVQDDRLEVEVVGNASFDPFVIALCRQIGSALELNYTDNLKGTTIEIRILI</sequence>